<organism evidence="2 3">
    <name type="scientific">Linnemannia gamsii</name>
    <dbReference type="NCBI Taxonomy" id="64522"/>
    <lineage>
        <taxon>Eukaryota</taxon>
        <taxon>Fungi</taxon>
        <taxon>Fungi incertae sedis</taxon>
        <taxon>Mucoromycota</taxon>
        <taxon>Mortierellomycotina</taxon>
        <taxon>Mortierellomycetes</taxon>
        <taxon>Mortierellales</taxon>
        <taxon>Mortierellaceae</taxon>
        <taxon>Linnemannia</taxon>
    </lineage>
</organism>
<feature type="region of interest" description="Disordered" evidence="1">
    <location>
        <begin position="168"/>
        <end position="214"/>
    </location>
</feature>
<comment type="caution">
    <text evidence="2">The sequence shown here is derived from an EMBL/GenBank/DDBJ whole genome shotgun (WGS) entry which is preliminary data.</text>
</comment>
<dbReference type="OrthoDB" id="2439595at2759"/>
<evidence type="ECO:0000256" key="1">
    <source>
        <dbReference type="SAM" id="MobiDB-lite"/>
    </source>
</evidence>
<feature type="region of interest" description="Disordered" evidence="1">
    <location>
        <begin position="86"/>
        <end position="115"/>
    </location>
</feature>
<reference evidence="2" key="1">
    <citation type="journal article" date="2020" name="Fungal Divers.">
        <title>Resolving the Mortierellaceae phylogeny through synthesis of multi-gene phylogenetics and phylogenomics.</title>
        <authorList>
            <person name="Vandepol N."/>
            <person name="Liber J."/>
            <person name="Desiro A."/>
            <person name="Na H."/>
            <person name="Kennedy M."/>
            <person name="Barry K."/>
            <person name="Grigoriev I.V."/>
            <person name="Miller A.N."/>
            <person name="O'Donnell K."/>
            <person name="Stajich J.E."/>
            <person name="Bonito G."/>
        </authorList>
    </citation>
    <scope>NUCLEOTIDE SEQUENCE</scope>
    <source>
        <strain evidence="2">NVP60</strain>
    </source>
</reference>
<evidence type="ECO:0000313" key="2">
    <source>
        <dbReference type="EMBL" id="KAG0313380.1"/>
    </source>
</evidence>
<dbReference type="AlphaFoldDB" id="A0A9P6UP29"/>
<dbReference type="EMBL" id="JAAAIN010000518">
    <property type="protein sequence ID" value="KAG0313380.1"/>
    <property type="molecule type" value="Genomic_DNA"/>
</dbReference>
<evidence type="ECO:0000313" key="3">
    <source>
        <dbReference type="Proteomes" id="UP000823405"/>
    </source>
</evidence>
<keyword evidence="3" id="KW-1185">Reference proteome</keyword>
<accession>A0A9P6UP29</accession>
<feature type="compositionally biased region" description="Polar residues" evidence="1">
    <location>
        <begin position="88"/>
        <end position="108"/>
    </location>
</feature>
<sequence length="529" mass="59932">MNQPKGAAGHKPTYVSTPPSPDNHSLVNPDNNDFYSSPYFEPPKRKHSTMLPSPPAIIKDPISRDFFRHPSDDDDSVPYLTGLIHSRTAPSHQPSPSNQPKVGITMSSPPGPRSSLIAQFRSLDIDDDSKYRVNPADVITRPTSANAHFSENVQRGLKRLSNEVLATKRGSSPVSAPLSAPINNNSTNNNSNNNNNSGSSSSAGGENSNSNSNEEDHLRLLFQKIDQLNEKNNKLEYKLAETTEQRRFAEHEQRQTRQAYEQLAKEKQELQAKLDARERDYQTMSKNYLEHVRLIRATDDDHSTIIDRLNQLKTFIEQMIRKAQGSRSCNLNRTAAIEYLKSYGLLETFPIAEKNLEPFHINLFMESIVMNVLVSRFFDQPLCCVFDYNHGFTQIYDWMNSRNHSQAVRWRQQLCLMLTQDAETKSRQEKEVAMTADALTELITRVYNGSNEGLKIRDICNRAFDLSVAMTGIESVIKPSVPPLSTPFDEEYMKSSLKSNPQGKVALVIFPAFKDKEENFNIGPKVWCY</sequence>
<name>A0A9P6UP29_9FUNG</name>
<feature type="compositionally biased region" description="Polar residues" evidence="1">
    <location>
        <begin position="14"/>
        <end position="35"/>
    </location>
</feature>
<dbReference type="Proteomes" id="UP000823405">
    <property type="component" value="Unassembled WGS sequence"/>
</dbReference>
<protein>
    <submittedName>
        <fullName evidence="2">Uncharacterized protein</fullName>
    </submittedName>
</protein>
<feature type="compositionally biased region" description="Low complexity" evidence="1">
    <location>
        <begin position="183"/>
        <end position="212"/>
    </location>
</feature>
<proteinExistence type="predicted"/>
<feature type="region of interest" description="Disordered" evidence="1">
    <location>
        <begin position="1"/>
        <end position="57"/>
    </location>
</feature>
<gene>
    <name evidence="2" type="ORF">BGZ97_010225</name>
</gene>